<reference evidence="2" key="1">
    <citation type="submission" date="2021-03" db="EMBL/GenBank/DDBJ databases">
        <title>Isolation of Bacillus subtilis from fermented food sample.</title>
        <authorList>
            <person name="Lakshmanan V."/>
            <person name="Athira K."/>
            <person name="Rajagopal K."/>
        </authorList>
    </citation>
    <scope>NUCLEOTIDE SEQUENCE</scope>
    <source>
        <strain evidence="2">S1</strain>
    </source>
</reference>
<dbReference type="RefSeq" id="WP_208556856.1">
    <property type="nucleotide sequence ID" value="NZ_JAGFPW010000032.1"/>
</dbReference>
<comment type="caution">
    <text evidence="2">The sequence shown here is derived from an EMBL/GenBank/DDBJ whole genome shotgun (WGS) entry which is preliminary data.</text>
</comment>
<gene>
    <name evidence="2" type="ORF">J5227_21110</name>
</gene>
<proteinExistence type="predicted"/>
<dbReference type="EMBL" id="JAGFPW010000032">
    <property type="protein sequence ID" value="MBO3796739.1"/>
    <property type="molecule type" value="Genomic_DNA"/>
</dbReference>
<dbReference type="InterPro" id="IPR036086">
    <property type="entry name" value="ParB/Sulfiredoxin_sf"/>
</dbReference>
<name>A0A8I2B9F1_BACIU</name>
<organism evidence="2 3">
    <name type="scientific">Bacillus subtilis</name>
    <dbReference type="NCBI Taxonomy" id="1423"/>
    <lineage>
        <taxon>Bacteria</taxon>
        <taxon>Bacillati</taxon>
        <taxon>Bacillota</taxon>
        <taxon>Bacilli</taxon>
        <taxon>Bacillales</taxon>
        <taxon>Bacillaceae</taxon>
        <taxon>Bacillus</taxon>
    </lineage>
</organism>
<dbReference type="Gene3D" id="3.90.1530.10">
    <property type="entry name" value="Conserved hypothetical protein from pyrococcus furiosus pfu- 392566-001, ParB domain"/>
    <property type="match status" value="1"/>
</dbReference>
<dbReference type="Proteomes" id="UP000665181">
    <property type="component" value="Unassembled WGS sequence"/>
</dbReference>
<dbReference type="SMART" id="SM00470">
    <property type="entry name" value="ParB"/>
    <property type="match status" value="1"/>
</dbReference>
<dbReference type="CDD" id="cd16401">
    <property type="entry name" value="ParB_N_like_MT"/>
    <property type="match status" value="1"/>
</dbReference>
<dbReference type="InterPro" id="IPR003115">
    <property type="entry name" value="ParB_N"/>
</dbReference>
<evidence type="ECO:0000313" key="3">
    <source>
        <dbReference type="Proteomes" id="UP000665181"/>
    </source>
</evidence>
<sequence length="173" mass="19728">MNIQKVSVNKINLAPYNPRIDLQPGDPDYERIKASIERFGNVEPLVWNERTGNLVGGHQRFKIHMENNPTELTVSVVNLNDNEEKALNIALNKTGGDWDEYKLEQVLRELEENNFDLSFTGFSEGELESILEDLTEHTGNGGKVTDNHEIDLDDYEADQFEHTCPKCGFSFNE</sequence>
<dbReference type="Pfam" id="PF02195">
    <property type="entry name" value="ParB_N"/>
    <property type="match status" value="1"/>
</dbReference>
<dbReference type="AlphaFoldDB" id="A0A8I2B9F1"/>
<dbReference type="SUPFAM" id="SSF110849">
    <property type="entry name" value="ParB/Sulfiredoxin"/>
    <property type="match status" value="1"/>
</dbReference>
<accession>A0A8I2B9F1</accession>
<evidence type="ECO:0000259" key="1">
    <source>
        <dbReference type="SMART" id="SM00470"/>
    </source>
</evidence>
<evidence type="ECO:0000313" key="2">
    <source>
        <dbReference type="EMBL" id="MBO3796739.1"/>
    </source>
</evidence>
<feature type="domain" description="ParB-like N-terminal" evidence="1">
    <location>
        <begin position="4"/>
        <end position="93"/>
    </location>
</feature>
<protein>
    <submittedName>
        <fullName evidence="2">ParB N-terminal domain-containing protein</fullName>
    </submittedName>
</protein>